<organism evidence="2 3">
    <name type="scientific">Lacunisphaera limnophila</name>
    <dbReference type="NCBI Taxonomy" id="1838286"/>
    <lineage>
        <taxon>Bacteria</taxon>
        <taxon>Pseudomonadati</taxon>
        <taxon>Verrucomicrobiota</taxon>
        <taxon>Opitutia</taxon>
        <taxon>Opitutales</taxon>
        <taxon>Opitutaceae</taxon>
        <taxon>Lacunisphaera</taxon>
    </lineage>
</organism>
<dbReference type="STRING" id="1838286.Verru16b_00491"/>
<keyword evidence="1" id="KW-1133">Transmembrane helix</keyword>
<keyword evidence="3" id="KW-1185">Reference proteome</keyword>
<evidence type="ECO:0000256" key="1">
    <source>
        <dbReference type="SAM" id="Phobius"/>
    </source>
</evidence>
<evidence type="ECO:0000313" key="3">
    <source>
        <dbReference type="Proteomes" id="UP000095228"/>
    </source>
</evidence>
<dbReference type="KEGG" id="obg:Verru16b_00491"/>
<dbReference type="EMBL" id="CP016094">
    <property type="protein sequence ID" value="AOS43446.1"/>
    <property type="molecule type" value="Genomic_DNA"/>
</dbReference>
<evidence type="ECO:0000313" key="2">
    <source>
        <dbReference type="EMBL" id="AOS43446.1"/>
    </source>
</evidence>
<reference evidence="2 3" key="1">
    <citation type="submission" date="2016-06" db="EMBL/GenBank/DDBJ databases">
        <title>Three novel species with peptidoglycan cell walls form the new genus Lacunisphaera gen. nov. in the family Opitutaceae of the verrucomicrobial subdivision 4.</title>
        <authorList>
            <person name="Rast P."/>
            <person name="Gloeckner I."/>
            <person name="Jogler M."/>
            <person name="Boedeker C."/>
            <person name="Jeske O."/>
            <person name="Wiegand S."/>
            <person name="Reinhardt R."/>
            <person name="Schumann P."/>
            <person name="Rohde M."/>
            <person name="Spring S."/>
            <person name="Gloeckner F.O."/>
            <person name="Jogler C."/>
        </authorList>
    </citation>
    <scope>NUCLEOTIDE SEQUENCE [LARGE SCALE GENOMIC DNA]</scope>
    <source>
        <strain evidence="2 3">IG16b</strain>
    </source>
</reference>
<sequence>MTQSRFSIKRRVWVGLITGLAGVGAWGWWLQSKPVPPPVRATTASPFVQLAGAGTTSDDRILQERAELLDPTPLFFPTQWNYGQTPLSQARQRLPGEVFGSFDPKLTVSEQAIAPYGLELAPVPEKLADVLVQGNEAPFAGMGQIDRPQSTLAVRSGFLEIRELKSGKAILLQSLTGIQPPRSDYAPVEFLVVVGNAGLIGDLILTGGSGWDEVDGFFRNYLVRSYHLGERLPPGRYRVVVGA</sequence>
<keyword evidence="1" id="KW-0812">Transmembrane</keyword>
<dbReference type="Proteomes" id="UP000095228">
    <property type="component" value="Chromosome"/>
</dbReference>
<name>A0A1D8ARD3_9BACT</name>
<accession>A0A1D8ARD3</accession>
<keyword evidence="1" id="KW-0472">Membrane</keyword>
<gene>
    <name evidence="2" type="ORF">Verru16b_00491</name>
</gene>
<protein>
    <submittedName>
        <fullName evidence="2">Uncharacterized protein</fullName>
    </submittedName>
</protein>
<proteinExistence type="predicted"/>
<dbReference type="RefSeq" id="WP_069960799.1">
    <property type="nucleotide sequence ID" value="NZ_CP016094.1"/>
</dbReference>
<dbReference type="AlphaFoldDB" id="A0A1D8ARD3"/>
<feature type="transmembrane region" description="Helical" evidence="1">
    <location>
        <begin position="12"/>
        <end position="30"/>
    </location>
</feature>
<dbReference type="OrthoDB" id="197095at2"/>